<gene>
    <name evidence="3" type="primary">orf411</name>
</gene>
<feature type="region of interest" description="Disordered" evidence="1">
    <location>
        <begin position="377"/>
        <end position="411"/>
    </location>
</feature>
<proteinExistence type="predicted"/>
<feature type="transmembrane region" description="Helical" evidence="2">
    <location>
        <begin position="80"/>
        <end position="101"/>
    </location>
</feature>
<dbReference type="EMBL" id="KY626326">
    <property type="protein sequence ID" value="ATP01461.1"/>
    <property type="molecule type" value="Genomic_DNA"/>
</dbReference>
<feature type="transmembrane region" description="Helical" evidence="2">
    <location>
        <begin position="20"/>
        <end position="41"/>
    </location>
</feature>
<name>A0A3S6P8W3_9CHLO</name>
<keyword evidence="2" id="KW-0472">Membrane</keyword>
<feature type="compositionally biased region" description="Polar residues" evidence="1">
    <location>
        <begin position="379"/>
        <end position="388"/>
    </location>
</feature>
<geneLocation type="mitochondrion" evidence="3"/>
<accession>A0A3S6P8W3</accession>
<evidence type="ECO:0000313" key="3">
    <source>
        <dbReference type="EMBL" id="ATP01461.1"/>
    </source>
</evidence>
<keyword evidence="2" id="KW-1133">Transmembrane helix</keyword>
<feature type="transmembrane region" description="Helical" evidence="2">
    <location>
        <begin position="53"/>
        <end position="74"/>
    </location>
</feature>
<protein>
    <submittedName>
        <fullName evidence="3">Uncharacterized protein</fullName>
    </submittedName>
</protein>
<feature type="transmembrane region" description="Helical" evidence="2">
    <location>
        <begin position="281"/>
        <end position="300"/>
    </location>
</feature>
<keyword evidence="2" id="KW-0812">Transmembrane</keyword>
<feature type="transmembrane region" description="Helical" evidence="2">
    <location>
        <begin position="113"/>
        <end position="131"/>
    </location>
</feature>
<feature type="transmembrane region" description="Helical" evidence="2">
    <location>
        <begin position="143"/>
        <end position="161"/>
    </location>
</feature>
<evidence type="ECO:0000256" key="1">
    <source>
        <dbReference type="SAM" id="MobiDB-lite"/>
    </source>
</evidence>
<feature type="transmembrane region" description="Helical" evidence="2">
    <location>
        <begin position="216"/>
        <end position="237"/>
    </location>
</feature>
<organism evidence="3">
    <name type="scientific">Ulva flexuosa</name>
    <dbReference type="NCBI Taxonomy" id="83791"/>
    <lineage>
        <taxon>Eukaryota</taxon>
        <taxon>Viridiplantae</taxon>
        <taxon>Chlorophyta</taxon>
        <taxon>core chlorophytes</taxon>
        <taxon>Ulvophyceae</taxon>
        <taxon>OUU clade</taxon>
        <taxon>Ulvales</taxon>
        <taxon>Ulvaceae</taxon>
        <taxon>Ulva</taxon>
    </lineage>
</organism>
<dbReference type="AlphaFoldDB" id="A0A3S6P8W3"/>
<keyword evidence="3" id="KW-0496">Mitochondrion</keyword>
<feature type="region of interest" description="Disordered" evidence="1">
    <location>
        <begin position="314"/>
        <end position="339"/>
    </location>
</feature>
<sequence length="411" mass="44893">MLFINQHLNTLIEYQTENLLITLILLRFCNSLFYLSSNSITHSLGLPYALANALRLLGSILDLAVLVILLFNYIFEWCKYAYSGTIIDIGALFLISGLHWAILVRQKRQVQPVFIIGVMTMLLFLVVSLASDYTGALQLQLPALLLYFGGYNCSWLVFHFYEKEIVAFIESAAEELSWVDRLIGSIPHSELALRNTCSFSLGLVNLMYVYTSIGGAVNIITASLIGLSLITSVLIGFRLIKTSAFVKLDTSFMLQIVKQGYSNITTIYGQLKNKQLPKTTWYGWVIALMMGVTLISPAYAADISTDGTSTMGLSGSGSQLFGTGEGEEVSEGTAGSRLRQGAQRLYEHTARRLEDRAMNAPADALIAGGTAAAGYVAGQSQQTNQQPIASEPTELESATERANSEAARANS</sequence>
<reference evidence="3" key="1">
    <citation type="submission" date="2017-02" db="EMBL/GenBank/DDBJ databases">
        <title>The complete mitochondrial genome sequence of the green macroalga Ulva flexuosa.</title>
        <authorList>
            <person name="Liu F."/>
        </authorList>
    </citation>
    <scope>NUCLEOTIDE SEQUENCE</scope>
</reference>
<evidence type="ECO:0000256" key="2">
    <source>
        <dbReference type="SAM" id="Phobius"/>
    </source>
</evidence>